<dbReference type="PANTHER" id="PTHR30176:SF3">
    <property type="entry name" value="FERREDOXIN-TYPE PROTEIN NAPH"/>
    <property type="match status" value="1"/>
</dbReference>
<evidence type="ECO:0000256" key="7">
    <source>
        <dbReference type="SAM" id="Phobius"/>
    </source>
</evidence>
<dbReference type="InterPro" id="IPR051684">
    <property type="entry name" value="Electron_Trans/Redox"/>
</dbReference>
<feature type="domain" description="4Fe-4S ferredoxin-type" evidence="8">
    <location>
        <begin position="25"/>
        <end position="68"/>
    </location>
</feature>
<sequence length="201" mass="23529">MKRWNNYLWIFSLTYLLLGFVNILFAWLGLICFITPLLISVFGGGKAYCNNYCGRGQLFQLLGKKLRLSRNRDIPNFLRTKWFRYGFLTFFMIMFMNMLFATYLVFEGTNGLQEVITLLWTFKVPWQWANSTTISPWITQFAFGFYSVMLTSTILGIITMVLFKPRSWCIYCPMGTMTQGICKLKEIRKDESDGRESKTSS</sequence>
<evidence type="ECO:0000256" key="3">
    <source>
        <dbReference type="ARBA" id="ARBA00022723"/>
    </source>
</evidence>
<evidence type="ECO:0000256" key="4">
    <source>
        <dbReference type="ARBA" id="ARBA00022982"/>
    </source>
</evidence>
<feature type="domain" description="4Fe-4S ferredoxin-type" evidence="8">
    <location>
        <begin position="149"/>
        <end position="183"/>
    </location>
</feature>
<dbReference type="GO" id="GO:0046872">
    <property type="term" value="F:metal ion binding"/>
    <property type="evidence" value="ECO:0007669"/>
    <property type="project" value="UniProtKB-KW"/>
</dbReference>
<reference evidence="9 10" key="1">
    <citation type="submission" date="2019-10" db="EMBL/GenBank/DDBJ databases">
        <title>Alkalibaculum tamaniensis sp.nov., a new alkaliphilic acetogen, isolated on methoxylated aromatics from a mud volcano.</title>
        <authorList>
            <person name="Khomyakova M.A."/>
            <person name="Merkel A.Y."/>
            <person name="Bonch-Osmolovskaya E.A."/>
            <person name="Slobodkin A.I."/>
        </authorList>
    </citation>
    <scope>NUCLEOTIDE SEQUENCE [LARGE SCALE GENOMIC DNA]</scope>
    <source>
        <strain evidence="9 10">M08DMB</strain>
    </source>
</reference>
<dbReference type="GO" id="GO:0051539">
    <property type="term" value="F:4 iron, 4 sulfur cluster binding"/>
    <property type="evidence" value="ECO:0007669"/>
    <property type="project" value="UniProtKB-KW"/>
</dbReference>
<keyword evidence="10" id="KW-1185">Reference proteome</keyword>
<dbReference type="GO" id="GO:0005886">
    <property type="term" value="C:plasma membrane"/>
    <property type="evidence" value="ECO:0007669"/>
    <property type="project" value="TreeGrafter"/>
</dbReference>
<dbReference type="PANTHER" id="PTHR30176">
    <property type="entry name" value="FERREDOXIN-TYPE PROTEIN NAPH"/>
    <property type="match status" value="1"/>
</dbReference>
<dbReference type="Proteomes" id="UP000440004">
    <property type="component" value="Unassembled WGS sequence"/>
</dbReference>
<keyword evidence="7" id="KW-0812">Transmembrane</keyword>
<keyword evidence="6" id="KW-0411">Iron-sulfur</keyword>
<name>A0A6A7K951_9FIRM</name>
<proteinExistence type="predicted"/>
<dbReference type="EMBL" id="WHNX01000011">
    <property type="protein sequence ID" value="MPW25885.1"/>
    <property type="molecule type" value="Genomic_DNA"/>
</dbReference>
<evidence type="ECO:0000256" key="5">
    <source>
        <dbReference type="ARBA" id="ARBA00023004"/>
    </source>
</evidence>
<evidence type="ECO:0000313" key="9">
    <source>
        <dbReference type="EMBL" id="MPW25885.1"/>
    </source>
</evidence>
<evidence type="ECO:0000313" key="10">
    <source>
        <dbReference type="Proteomes" id="UP000440004"/>
    </source>
</evidence>
<feature type="transmembrane region" description="Helical" evidence="7">
    <location>
        <begin position="82"/>
        <end position="106"/>
    </location>
</feature>
<keyword evidence="1" id="KW-0813">Transport</keyword>
<keyword evidence="4" id="KW-0249">Electron transport</keyword>
<dbReference type="RefSeq" id="WP_152803790.1">
    <property type="nucleotide sequence ID" value="NZ_WHNX01000011.1"/>
</dbReference>
<accession>A0A6A7K951</accession>
<dbReference type="InterPro" id="IPR017896">
    <property type="entry name" value="4Fe4S_Fe-S-bd"/>
</dbReference>
<dbReference type="Pfam" id="PF12801">
    <property type="entry name" value="Fer4_5"/>
    <property type="match status" value="2"/>
</dbReference>
<evidence type="ECO:0000256" key="1">
    <source>
        <dbReference type="ARBA" id="ARBA00022448"/>
    </source>
</evidence>
<feature type="transmembrane region" description="Helical" evidence="7">
    <location>
        <begin position="6"/>
        <end position="39"/>
    </location>
</feature>
<keyword evidence="2" id="KW-0004">4Fe-4S</keyword>
<keyword evidence="7" id="KW-1133">Transmembrane helix</keyword>
<evidence type="ECO:0000256" key="6">
    <source>
        <dbReference type="ARBA" id="ARBA00023014"/>
    </source>
</evidence>
<evidence type="ECO:0000256" key="2">
    <source>
        <dbReference type="ARBA" id="ARBA00022485"/>
    </source>
</evidence>
<gene>
    <name evidence="9" type="ORF">GC105_08790</name>
</gene>
<comment type="caution">
    <text evidence="9">The sequence shown here is derived from an EMBL/GenBank/DDBJ whole genome shotgun (WGS) entry which is preliminary data.</text>
</comment>
<keyword evidence="3" id="KW-0479">Metal-binding</keyword>
<protein>
    <submittedName>
        <fullName evidence="9">4Fe-4S binding protein</fullName>
    </submittedName>
</protein>
<keyword evidence="7" id="KW-0472">Membrane</keyword>
<keyword evidence="5" id="KW-0408">Iron</keyword>
<dbReference type="AlphaFoldDB" id="A0A6A7K951"/>
<evidence type="ECO:0000259" key="8">
    <source>
        <dbReference type="Pfam" id="PF12801"/>
    </source>
</evidence>
<feature type="transmembrane region" description="Helical" evidence="7">
    <location>
        <begin position="141"/>
        <end position="163"/>
    </location>
</feature>
<organism evidence="9 10">
    <name type="scientific">Alkalibaculum sporogenes</name>
    <dbReference type="NCBI Taxonomy" id="2655001"/>
    <lineage>
        <taxon>Bacteria</taxon>
        <taxon>Bacillati</taxon>
        <taxon>Bacillota</taxon>
        <taxon>Clostridia</taxon>
        <taxon>Eubacteriales</taxon>
        <taxon>Eubacteriaceae</taxon>
        <taxon>Alkalibaculum</taxon>
    </lineage>
</organism>